<feature type="transmembrane region" description="Helical" evidence="1">
    <location>
        <begin position="182"/>
        <end position="202"/>
    </location>
</feature>
<organism evidence="3 4">
    <name type="scientific">Capnocytophaga endodontalis</name>
    <dbReference type="NCBI Taxonomy" id="2708117"/>
    <lineage>
        <taxon>Bacteria</taxon>
        <taxon>Pseudomonadati</taxon>
        <taxon>Bacteroidota</taxon>
        <taxon>Flavobacteriia</taxon>
        <taxon>Flavobacteriales</taxon>
        <taxon>Flavobacteriaceae</taxon>
        <taxon>Capnocytophaga</taxon>
    </lineage>
</organism>
<feature type="transmembrane region" description="Helical" evidence="1">
    <location>
        <begin position="268"/>
        <end position="287"/>
    </location>
</feature>
<evidence type="ECO:0000313" key="4">
    <source>
        <dbReference type="Proteomes" id="UP000197007"/>
    </source>
</evidence>
<sequence length="295" mass="32774">MKDIVKGYLAAFISAVTYGMIPLFMIPIKQQGFSVDAALFYRFITTSLFIMGYLFYRKETLHITPREVFIFLILGLLYALSAEFLFLAYDLLSPGIASTIFFMYPLIVALALGVFFKEHITFRTMIALIVVLIGVFLLSVKDVTNFSINYVGAGVSLLGAISYALYMLIVNKSKISASGIKVSFYSTLFSSVYFLVKLWVIGTPLPIPEVKMSLLLTSFGIVTTLFSIITLIYAIRIIGSTPTAIIGVMEPIVAVAISIWIFQQESLTTNLIIGVLLIIIAVMIDILKPKKNQYL</sequence>
<dbReference type="Gene3D" id="1.10.3730.20">
    <property type="match status" value="1"/>
</dbReference>
<keyword evidence="1" id="KW-1133">Transmembrane helix</keyword>
<name>A0A1Z4BR14_9FLAO</name>
<accession>A0A1Z4BR14</accession>
<feature type="transmembrane region" description="Helical" evidence="1">
    <location>
        <begin position="146"/>
        <end position="170"/>
    </location>
</feature>
<dbReference type="InterPro" id="IPR000620">
    <property type="entry name" value="EamA_dom"/>
</dbReference>
<evidence type="ECO:0000313" key="3">
    <source>
        <dbReference type="EMBL" id="ASF43653.1"/>
    </source>
</evidence>
<feature type="domain" description="EamA" evidence="2">
    <location>
        <begin position="6"/>
        <end position="139"/>
    </location>
</feature>
<dbReference type="RefSeq" id="WP_088594581.1">
    <property type="nucleotide sequence ID" value="NZ_CP022022.1"/>
</dbReference>
<dbReference type="KEGG" id="capn:CBG49_11495"/>
<dbReference type="EMBL" id="CP022022">
    <property type="protein sequence ID" value="ASF43653.1"/>
    <property type="molecule type" value="Genomic_DNA"/>
</dbReference>
<dbReference type="GO" id="GO:0016020">
    <property type="term" value="C:membrane"/>
    <property type="evidence" value="ECO:0007669"/>
    <property type="project" value="InterPro"/>
</dbReference>
<feature type="transmembrane region" description="Helical" evidence="1">
    <location>
        <begin position="242"/>
        <end position="262"/>
    </location>
</feature>
<proteinExistence type="predicted"/>
<dbReference type="Proteomes" id="UP000197007">
    <property type="component" value="Chromosome"/>
</dbReference>
<dbReference type="PANTHER" id="PTHR22911:SF137">
    <property type="entry name" value="SOLUTE CARRIER FAMILY 35 MEMBER G2-RELATED"/>
    <property type="match status" value="1"/>
</dbReference>
<dbReference type="AlphaFoldDB" id="A0A1Z4BR14"/>
<gene>
    <name evidence="3" type="ORF">CBG49_11495</name>
</gene>
<keyword evidence="4" id="KW-1185">Reference proteome</keyword>
<dbReference type="Pfam" id="PF00892">
    <property type="entry name" value="EamA"/>
    <property type="match status" value="2"/>
</dbReference>
<feature type="transmembrane region" description="Helical" evidence="1">
    <location>
        <begin position="68"/>
        <end position="89"/>
    </location>
</feature>
<feature type="domain" description="EamA" evidence="2">
    <location>
        <begin position="155"/>
        <end position="284"/>
    </location>
</feature>
<feature type="transmembrane region" description="Helical" evidence="1">
    <location>
        <begin position="95"/>
        <end position="115"/>
    </location>
</feature>
<protein>
    <submittedName>
        <fullName evidence="3">EamA family transporter</fullName>
    </submittedName>
</protein>
<feature type="transmembrane region" description="Helical" evidence="1">
    <location>
        <begin position="7"/>
        <end position="26"/>
    </location>
</feature>
<dbReference type="InterPro" id="IPR037185">
    <property type="entry name" value="EmrE-like"/>
</dbReference>
<evidence type="ECO:0000256" key="1">
    <source>
        <dbReference type="SAM" id="Phobius"/>
    </source>
</evidence>
<feature type="transmembrane region" description="Helical" evidence="1">
    <location>
        <begin position="214"/>
        <end position="235"/>
    </location>
</feature>
<reference evidence="4" key="1">
    <citation type="submission" date="2017-06" db="EMBL/GenBank/DDBJ databases">
        <title>Complete genome sequence of Capnocytophaga sp. KCOM 1579 (=ChDC OS43) isolated from a human refractory periapical abscess lesion.</title>
        <authorList>
            <person name="Kook J.-K."/>
            <person name="Park S.-N."/>
            <person name="Lim Y.K."/>
            <person name="Roh H."/>
        </authorList>
    </citation>
    <scope>NUCLEOTIDE SEQUENCE [LARGE SCALE GENOMIC DNA]</scope>
    <source>
        <strain evidence="4">ChDC OS43</strain>
    </source>
</reference>
<evidence type="ECO:0000259" key="2">
    <source>
        <dbReference type="Pfam" id="PF00892"/>
    </source>
</evidence>
<dbReference type="SUPFAM" id="SSF103481">
    <property type="entry name" value="Multidrug resistance efflux transporter EmrE"/>
    <property type="match status" value="2"/>
</dbReference>
<dbReference type="PANTHER" id="PTHR22911">
    <property type="entry name" value="ACYL-MALONYL CONDENSING ENZYME-RELATED"/>
    <property type="match status" value="1"/>
</dbReference>
<keyword evidence="1" id="KW-0812">Transmembrane</keyword>
<feature type="transmembrane region" description="Helical" evidence="1">
    <location>
        <begin position="38"/>
        <end position="56"/>
    </location>
</feature>
<keyword evidence="1" id="KW-0472">Membrane</keyword>
<feature type="transmembrane region" description="Helical" evidence="1">
    <location>
        <begin position="122"/>
        <end position="140"/>
    </location>
</feature>